<organism evidence="1 2">
    <name type="scientific">Sphingomonas jatrophae</name>
    <dbReference type="NCBI Taxonomy" id="1166337"/>
    <lineage>
        <taxon>Bacteria</taxon>
        <taxon>Pseudomonadati</taxon>
        <taxon>Pseudomonadota</taxon>
        <taxon>Alphaproteobacteria</taxon>
        <taxon>Sphingomonadales</taxon>
        <taxon>Sphingomonadaceae</taxon>
        <taxon>Sphingomonas</taxon>
    </lineage>
</organism>
<accession>A0A1I6JAY5</accession>
<sequence length="142" mass="16035">MATREDALSPSDPSLLEKAKQARQLRAAMSKLGPRELFVDPAWDMMLELFIAAEQKQQLCVKDLILLSGESSTSALRRIDRLQGSELITRQVDRTDHRRVRVALTPQGWASMAAMLEHLFDPPATREAPARPATFRPHHPRD</sequence>
<dbReference type="EMBL" id="FOZG01000001">
    <property type="protein sequence ID" value="SFR76183.1"/>
    <property type="molecule type" value="Genomic_DNA"/>
</dbReference>
<dbReference type="Proteomes" id="UP000198824">
    <property type="component" value="Unassembled WGS sequence"/>
</dbReference>
<keyword evidence="1" id="KW-0238">DNA-binding</keyword>
<dbReference type="RefSeq" id="WP_242653226.1">
    <property type="nucleotide sequence ID" value="NZ_FOZG01000001.1"/>
</dbReference>
<dbReference type="InterPro" id="IPR036388">
    <property type="entry name" value="WH-like_DNA-bd_sf"/>
</dbReference>
<dbReference type="Gene3D" id="1.10.10.10">
    <property type="entry name" value="Winged helix-like DNA-binding domain superfamily/Winged helix DNA-binding domain"/>
    <property type="match status" value="1"/>
</dbReference>
<gene>
    <name evidence="1" type="ORF">SAMN05192580_0051</name>
</gene>
<dbReference type="GO" id="GO:0003677">
    <property type="term" value="F:DNA binding"/>
    <property type="evidence" value="ECO:0007669"/>
    <property type="project" value="UniProtKB-KW"/>
</dbReference>
<dbReference type="SUPFAM" id="SSF46785">
    <property type="entry name" value="Winged helix' DNA-binding domain"/>
    <property type="match status" value="1"/>
</dbReference>
<dbReference type="STRING" id="1166337.SAMN05192580_0051"/>
<dbReference type="InterPro" id="IPR036390">
    <property type="entry name" value="WH_DNA-bd_sf"/>
</dbReference>
<dbReference type="AlphaFoldDB" id="A0A1I6JAY5"/>
<name>A0A1I6JAY5_9SPHN</name>
<evidence type="ECO:0000313" key="1">
    <source>
        <dbReference type="EMBL" id="SFR76183.1"/>
    </source>
</evidence>
<protein>
    <submittedName>
        <fullName evidence="1">Winged helix DNA-binding domain-containing protein</fullName>
    </submittedName>
</protein>
<reference evidence="1 2" key="1">
    <citation type="submission" date="2016-10" db="EMBL/GenBank/DDBJ databases">
        <authorList>
            <person name="de Groot N.N."/>
        </authorList>
    </citation>
    <scope>NUCLEOTIDE SEQUENCE [LARGE SCALE GENOMIC DNA]</scope>
    <source>
        <strain evidence="1 2">S5-249</strain>
    </source>
</reference>
<evidence type="ECO:0000313" key="2">
    <source>
        <dbReference type="Proteomes" id="UP000198824"/>
    </source>
</evidence>
<keyword evidence="2" id="KW-1185">Reference proteome</keyword>
<proteinExistence type="predicted"/>